<organism evidence="7 8">
    <name type="scientific">Methylacidimicrobium tartarophylax</name>
    <dbReference type="NCBI Taxonomy" id="1041768"/>
    <lineage>
        <taxon>Bacteria</taxon>
        <taxon>Pseudomonadati</taxon>
        <taxon>Verrucomicrobiota</taxon>
        <taxon>Methylacidimicrobium</taxon>
    </lineage>
</organism>
<dbReference type="OrthoDB" id="9762913at2"/>
<dbReference type="PANTHER" id="PTHR42862:SF1">
    <property type="entry name" value="DELTA-1-PYRROLINE-5-CARBOXYLATE DEHYDROGENASE 2, ISOFORM A-RELATED"/>
    <property type="match status" value="1"/>
</dbReference>
<dbReference type="SUPFAM" id="SSF51730">
    <property type="entry name" value="FAD-linked oxidoreductase"/>
    <property type="match status" value="1"/>
</dbReference>
<dbReference type="Gene3D" id="3.40.309.10">
    <property type="entry name" value="Aldehyde Dehydrogenase, Chain A, domain 2"/>
    <property type="match status" value="1"/>
</dbReference>
<dbReference type="Pfam" id="PF01619">
    <property type="entry name" value="Pro_dh"/>
    <property type="match status" value="1"/>
</dbReference>
<dbReference type="NCBIfam" id="NF008869">
    <property type="entry name" value="PRK11904.1"/>
    <property type="match status" value="1"/>
</dbReference>
<dbReference type="EC" id="1.2.1.88" evidence="7"/>
<dbReference type="InterPro" id="IPR016161">
    <property type="entry name" value="Ald_DH/histidinol_DH"/>
</dbReference>
<dbReference type="InterPro" id="IPR024082">
    <property type="entry name" value="PRODH_PutA_dom_II"/>
</dbReference>
<dbReference type="EMBL" id="CABFVA020000025">
    <property type="protein sequence ID" value="VVM05621.1"/>
    <property type="molecule type" value="Genomic_DNA"/>
</dbReference>
<dbReference type="InterPro" id="IPR024089">
    <property type="entry name" value="PRODH_PutA_dom_I/II"/>
</dbReference>
<gene>
    <name evidence="7" type="primary">putA</name>
    <name evidence="7" type="ORF">MAMT_00704</name>
</gene>
<sequence length="1041" mass="114497">MERKEPPEERWKALRERVSIAHSEEDECCRDELLARLPQSETLDREMEERTEGLVARIRERERPQWVDRLLARYPLSQKEGRLLLQLAEALPRIPDEGTAEALLSEKLLEGEWRSGAGDAQDGIGRAASWGLTALRALALWESHTSLPGWLRRGMRTVSRQSVRRVVEAIVGRFILAEDFRGGAERIASHRAQGYRFCWDMLGEAARTRGAAEAARDRYRQAIAFFGRTEAGAAESPELSLKLSALHPRWEPLQEERIAEEIYAAVLDLCREAKKAGIRLVFDAEESDRFWPLLHLFLRLLEEPEIEGGIPLGIVIQAYQKRALAAVDWLWEVAEGKGRRFAVRLVKGAYWDAEIRRAQALGLSGYPVFTRKALTELSYLACARRLFEGSGQIFPQFGTHNPATAAAILCLAEERNGEWEFQRLYGIADPLSSVLREAGHPVRLYIPFGARAELFGYLARRLLENGVGQAGFLDPGMEKPQAISLGRIARLRSVAHPRIPKPAELSAPAWKRAEGIDWGDGEEVQRLRREIEAAAGPGRAFALVAGSAAGGKEEPVLSPADPARRVGNVSWTQAKQIEEALRIGSEQAPRWERVPAQERVKALEVLADRLWRERARFLYLLREEAGKTLPDALAELQEAIDFCRFYAAEARRLFGAPRTLGGPCGERNAISWRGRGLFACISPWNFPLSIFLGQVVAALAAGNAVVAKPAEQTPLVAAEAVRLALASGVPPEILHLLPGDGQVGEALVRDPRVSGVAFTGSGAAASRIARTLASREGALAPLIAETGGLNVMLVDATAAPEQVVDDIVVSAFRSAGQRCSSLRLLLVQDEAAPRLLDLLAGAVEELVVGDPRDPATDIGPVIERSALLELENQAWRLERQGKLLAKAPLQSTAVPGGHYFSPRLIEIPSLSLVDREIFGPLLPVVRFRVEEWELVLDQVARMRFGLTMGLESRLSGRLRLVRERARVGNLYINRPMIGAAVAFQPFGGEGLSGTGPKSGGPRYLEAFGVERVSSENLAVSGDPDLLLLREEEDSDGTSPTP</sequence>
<evidence type="ECO:0000259" key="5">
    <source>
        <dbReference type="Pfam" id="PF01619"/>
    </source>
</evidence>
<keyword evidence="2" id="KW-0520">NAD</keyword>
<dbReference type="GO" id="GO:0010133">
    <property type="term" value="P:L-proline catabolic process to L-glutamate"/>
    <property type="evidence" value="ECO:0007669"/>
    <property type="project" value="InterPro"/>
</dbReference>
<dbReference type="PIRSF" id="PIRSF000197">
    <property type="entry name" value="Bifunct_PutA"/>
    <property type="match status" value="1"/>
</dbReference>
<dbReference type="InterPro" id="IPR025703">
    <property type="entry name" value="Bifunct_PutA"/>
</dbReference>
<evidence type="ECO:0000256" key="2">
    <source>
        <dbReference type="ARBA" id="ARBA00023027"/>
    </source>
</evidence>
<evidence type="ECO:0000313" key="7">
    <source>
        <dbReference type="EMBL" id="VVM05621.1"/>
    </source>
</evidence>
<proteinExistence type="predicted"/>
<dbReference type="SUPFAM" id="SSF81935">
    <property type="entry name" value="N-terminal domain of bifunctional PutA protein"/>
    <property type="match status" value="1"/>
</dbReference>
<dbReference type="Proteomes" id="UP000334923">
    <property type="component" value="Unassembled WGS sequence"/>
</dbReference>
<dbReference type="GO" id="GO:0009898">
    <property type="term" value="C:cytoplasmic side of plasma membrane"/>
    <property type="evidence" value="ECO:0007669"/>
    <property type="project" value="TreeGrafter"/>
</dbReference>
<evidence type="ECO:0000259" key="4">
    <source>
        <dbReference type="Pfam" id="PF00171"/>
    </source>
</evidence>
<dbReference type="InterPro" id="IPR015590">
    <property type="entry name" value="Aldehyde_DH_dom"/>
</dbReference>
<dbReference type="InterPro" id="IPR002872">
    <property type="entry name" value="Proline_DH_dom"/>
</dbReference>
<accession>A0A5E6MCW0</accession>
<keyword evidence="8" id="KW-1185">Reference proteome</keyword>
<dbReference type="SUPFAM" id="SSF53720">
    <property type="entry name" value="ALDH-like"/>
    <property type="match status" value="1"/>
</dbReference>
<dbReference type="InterPro" id="IPR005933">
    <property type="entry name" value="PutA_C"/>
</dbReference>
<dbReference type="InterPro" id="IPR029041">
    <property type="entry name" value="FAD-linked_oxidoreductase-like"/>
</dbReference>
<dbReference type="InterPro" id="IPR016162">
    <property type="entry name" value="Ald_DH_N"/>
</dbReference>
<dbReference type="GO" id="GO:0004657">
    <property type="term" value="F:proline dehydrogenase activity"/>
    <property type="evidence" value="ECO:0007669"/>
    <property type="project" value="UniProtKB-EC"/>
</dbReference>
<evidence type="ECO:0000256" key="3">
    <source>
        <dbReference type="PIRSR" id="PIRSR000197-1"/>
    </source>
</evidence>
<feature type="domain" description="Proline dehydrogenase" evidence="5">
    <location>
        <begin position="185"/>
        <end position="466"/>
    </location>
</feature>
<dbReference type="GO" id="GO:0003842">
    <property type="term" value="F:L-glutamate gamma-semialdehyde dehydrogenase activity"/>
    <property type="evidence" value="ECO:0007669"/>
    <property type="project" value="UniProtKB-EC"/>
</dbReference>
<dbReference type="InterPro" id="IPR016163">
    <property type="entry name" value="Ald_DH_C"/>
</dbReference>
<evidence type="ECO:0000259" key="6">
    <source>
        <dbReference type="Pfam" id="PF14850"/>
    </source>
</evidence>
<dbReference type="EC" id="1.5.5.2" evidence="7"/>
<feature type="active site" evidence="3">
    <location>
        <position position="819"/>
    </location>
</feature>
<feature type="domain" description="Proline dehydrogenase PutA" evidence="6">
    <location>
        <begin position="67"/>
        <end position="169"/>
    </location>
</feature>
<reference evidence="7 8" key="1">
    <citation type="submission" date="2019-09" db="EMBL/GenBank/DDBJ databases">
        <authorList>
            <person name="Cremers G."/>
        </authorList>
    </citation>
    <scope>NUCLEOTIDE SEQUENCE [LARGE SCALE GENOMIC DNA]</scope>
    <source>
        <strain evidence="7">4A</strain>
    </source>
</reference>
<dbReference type="GO" id="GO:0003700">
    <property type="term" value="F:DNA-binding transcription factor activity"/>
    <property type="evidence" value="ECO:0007669"/>
    <property type="project" value="InterPro"/>
</dbReference>
<dbReference type="PANTHER" id="PTHR42862">
    <property type="entry name" value="DELTA-1-PYRROLINE-5-CARBOXYLATE DEHYDROGENASE 1, ISOFORM A-RELATED"/>
    <property type="match status" value="1"/>
</dbReference>
<dbReference type="CDD" id="cd07125">
    <property type="entry name" value="ALDH_PutA-P5CDH"/>
    <property type="match status" value="1"/>
</dbReference>
<dbReference type="AlphaFoldDB" id="A0A5E6MCW0"/>
<dbReference type="Gene3D" id="3.40.605.10">
    <property type="entry name" value="Aldehyde Dehydrogenase, Chain A, domain 1"/>
    <property type="match status" value="1"/>
</dbReference>
<feature type="domain" description="Aldehyde dehydrogenase" evidence="4">
    <location>
        <begin position="552"/>
        <end position="1007"/>
    </location>
</feature>
<name>A0A5E6MCW0_9BACT</name>
<feature type="active site" evidence="3">
    <location>
        <position position="785"/>
    </location>
</feature>
<dbReference type="Gene3D" id="3.20.20.220">
    <property type="match status" value="1"/>
</dbReference>
<dbReference type="Pfam" id="PF00171">
    <property type="entry name" value="Aldedh"/>
    <property type="match status" value="1"/>
</dbReference>
<protein>
    <submittedName>
        <fullName evidence="7">RHH-type transcriptional regulator, proline utilization regulon repressor / proline dehydrogenase / delta 1-pyrroline-5-carboxylate dehydrogenase</fullName>
        <ecNumber evidence="7">1.2.1.88</ecNumber>
        <ecNumber evidence="7">1.5.5.2</ecNumber>
    </submittedName>
</protein>
<dbReference type="NCBIfam" id="TIGR01238">
    <property type="entry name" value="D1pyr5carbox3"/>
    <property type="match status" value="1"/>
</dbReference>
<dbReference type="InterPro" id="IPR050485">
    <property type="entry name" value="Proline_metab_enzyme"/>
</dbReference>
<dbReference type="RefSeq" id="WP_142659628.1">
    <property type="nucleotide sequence ID" value="NZ_CABFVA020000025.1"/>
</dbReference>
<dbReference type="Pfam" id="PF14850">
    <property type="entry name" value="Pro_dh-DNA_bdg"/>
    <property type="match status" value="1"/>
</dbReference>
<evidence type="ECO:0000313" key="8">
    <source>
        <dbReference type="Proteomes" id="UP000334923"/>
    </source>
</evidence>
<evidence type="ECO:0000256" key="1">
    <source>
        <dbReference type="ARBA" id="ARBA00023002"/>
    </source>
</evidence>
<keyword evidence="1 7" id="KW-0560">Oxidoreductase</keyword>